<name>A0A1D1VJN4_RAMVA</name>
<dbReference type="AlphaFoldDB" id="A0A1D1VJN4"/>
<dbReference type="EMBL" id="BDGG01000006">
    <property type="protein sequence ID" value="GAV00313.1"/>
    <property type="molecule type" value="Genomic_DNA"/>
</dbReference>
<organism evidence="1 2">
    <name type="scientific">Ramazzottius varieornatus</name>
    <name type="common">Water bear</name>
    <name type="synonym">Tardigrade</name>
    <dbReference type="NCBI Taxonomy" id="947166"/>
    <lineage>
        <taxon>Eukaryota</taxon>
        <taxon>Metazoa</taxon>
        <taxon>Ecdysozoa</taxon>
        <taxon>Tardigrada</taxon>
        <taxon>Eutardigrada</taxon>
        <taxon>Parachela</taxon>
        <taxon>Hypsibioidea</taxon>
        <taxon>Ramazzottiidae</taxon>
        <taxon>Ramazzottius</taxon>
    </lineage>
</organism>
<dbReference type="Proteomes" id="UP000186922">
    <property type="component" value="Unassembled WGS sequence"/>
</dbReference>
<comment type="caution">
    <text evidence="1">The sequence shown here is derived from an EMBL/GenBank/DDBJ whole genome shotgun (WGS) entry which is preliminary data.</text>
</comment>
<accession>A0A1D1VJN4</accession>
<evidence type="ECO:0000313" key="2">
    <source>
        <dbReference type="Proteomes" id="UP000186922"/>
    </source>
</evidence>
<protein>
    <submittedName>
        <fullName evidence="1">Uncharacterized protein</fullName>
    </submittedName>
</protein>
<evidence type="ECO:0000313" key="1">
    <source>
        <dbReference type="EMBL" id="GAV00313.1"/>
    </source>
</evidence>
<gene>
    <name evidence="1" type="primary">RvY_11181-1</name>
    <name evidence="1" type="synonym">RvY_11181.1</name>
    <name evidence="1" type="ORF">RvY_11181</name>
</gene>
<reference evidence="1 2" key="1">
    <citation type="journal article" date="2016" name="Nat. Commun.">
        <title>Extremotolerant tardigrade genome and improved radiotolerance of human cultured cells by tardigrade-unique protein.</title>
        <authorList>
            <person name="Hashimoto T."/>
            <person name="Horikawa D.D."/>
            <person name="Saito Y."/>
            <person name="Kuwahara H."/>
            <person name="Kozuka-Hata H."/>
            <person name="Shin-I T."/>
            <person name="Minakuchi Y."/>
            <person name="Ohishi K."/>
            <person name="Motoyama A."/>
            <person name="Aizu T."/>
            <person name="Enomoto A."/>
            <person name="Kondo K."/>
            <person name="Tanaka S."/>
            <person name="Hara Y."/>
            <person name="Koshikawa S."/>
            <person name="Sagara H."/>
            <person name="Miura T."/>
            <person name="Yokobori S."/>
            <person name="Miyagawa K."/>
            <person name="Suzuki Y."/>
            <person name="Kubo T."/>
            <person name="Oyama M."/>
            <person name="Kohara Y."/>
            <person name="Fujiyama A."/>
            <person name="Arakawa K."/>
            <person name="Katayama T."/>
            <person name="Toyoda A."/>
            <person name="Kunieda T."/>
        </authorList>
    </citation>
    <scope>NUCLEOTIDE SEQUENCE [LARGE SCALE GENOMIC DNA]</scope>
    <source>
        <strain evidence="1 2">YOKOZUNA-1</strain>
    </source>
</reference>
<proteinExistence type="predicted"/>
<keyword evidence="2" id="KW-1185">Reference proteome</keyword>
<sequence length="62" mass="7024">MSSSIIAEKTDCMLSVESKLHKLGSGVVGWLSNVTFISRRFPVSFNVCQIKQHRSREQKRGE</sequence>